<dbReference type="PANTHER" id="PTHR43255">
    <property type="entry name" value="IRON-SULFUR-BINDING OXIDOREDUCTASE FADF-RELATED-RELATED"/>
    <property type="match status" value="1"/>
</dbReference>
<feature type="transmembrane region" description="Helical" evidence="7">
    <location>
        <begin position="114"/>
        <end position="129"/>
    </location>
</feature>
<evidence type="ECO:0000256" key="4">
    <source>
        <dbReference type="ARBA" id="ARBA00023004"/>
    </source>
</evidence>
<proteinExistence type="predicted"/>
<evidence type="ECO:0000256" key="2">
    <source>
        <dbReference type="ARBA" id="ARBA00022723"/>
    </source>
</evidence>
<feature type="domain" description="4Fe-4S ferredoxin-type" evidence="8">
    <location>
        <begin position="299"/>
        <end position="329"/>
    </location>
</feature>
<dbReference type="GO" id="GO:0046872">
    <property type="term" value="F:metal ion binding"/>
    <property type="evidence" value="ECO:0007669"/>
    <property type="project" value="UniProtKB-KW"/>
</dbReference>
<evidence type="ECO:0000259" key="8">
    <source>
        <dbReference type="PROSITE" id="PS51379"/>
    </source>
</evidence>
<dbReference type="Pfam" id="PF02754">
    <property type="entry name" value="CCG"/>
    <property type="match status" value="2"/>
</dbReference>
<feature type="domain" description="4Fe-4S ferredoxin-type" evidence="8">
    <location>
        <begin position="372"/>
        <end position="404"/>
    </location>
</feature>
<feature type="region of interest" description="Disordered" evidence="6">
    <location>
        <begin position="759"/>
        <end position="1003"/>
    </location>
</feature>
<dbReference type="GO" id="GO:0016491">
    <property type="term" value="F:oxidoreductase activity"/>
    <property type="evidence" value="ECO:0007669"/>
    <property type="project" value="UniProtKB-KW"/>
</dbReference>
<organism evidence="9 10">
    <name type="scientific">Aeromicrobium ginsengisoli</name>
    <dbReference type="NCBI Taxonomy" id="363867"/>
    <lineage>
        <taxon>Bacteria</taxon>
        <taxon>Bacillati</taxon>
        <taxon>Actinomycetota</taxon>
        <taxon>Actinomycetes</taxon>
        <taxon>Propionibacteriales</taxon>
        <taxon>Nocardioidaceae</taxon>
        <taxon>Aeromicrobium</taxon>
    </lineage>
</organism>
<name>A0A5M4FB58_9ACTN</name>
<dbReference type="InterPro" id="IPR009051">
    <property type="entry name" value="Helical_ferredxn"/>
</dbReference>
<dbReference type="GO" id="GO:0051539">
    <property type="term" value="F:4 iron, 4 sulfur cluster binding"/>
    <property type="evidence" value="ECO:0007669"/>
    <property type="project" value="UniProtKB-KW"/>
</dbReference>
<feature type="compositionally biased region" description="Acidic residues" evidence="6">
    <location>
        <begin position="790"/>
        <end position="800"/>
    </location>
</feature>
<feature type="transmembrane region" description="Helical" evidence="7">
    <location>
        <begin position="150"/>
        <end position="169"/>
    </location>
</feature>
<keyword evidence="5" id="KW-0411">Iron-sulfur</keyword>
<dbReference type="AlphaFoldDB" id="A0A5M4FB58"/>
<keyword evidence="1" id="KW-0004">4Fe-4S</keyword>
<reference evidence="9" key="1">
    <citation type="submission" date="2019-09" db="EMBL/GenBank/DDBJ databases">
        <authorList>
            <person name="Li J."/>
        </authorList>
    </citation>
    <scope>NUCLEOTIDE SEQUENCE [LARGE SCALE GENOMIC DNA]</scope>
    <source>
        <strain evidence="9">JCM 14732</strain>
    </source>
</reference>
<dbReference type="InterPro" id="IPR017896">
    <property type="entry name" value="4Fe4S_Fe-S-bd"/>
</dbReference>
<gene>
    <name evidence="9" type="ORF">ESP70_015135</name>
</gene>
<dbReference type="RefSeq" id="WP_149690153.1">
    <property type="nucleotide sequence ID" value="NZ_SDPQ02000003.1"/>
</dbReference>
<keyword evidence="2" id="KW-0479">Metal-binding</keyword>
<dbReference type="InterPro" id="IPR036197">
    <property type="entry name" value="NarG-like_sf"/>
</dbReference>
<feature type="transmembrane region" description="Helical" evidence="7">
    <location>
        <begin position="210"/>
        <end position="230"/>
    </location>
</feature>
<dbReference type="InterPro" id="IPR017900">
    <property type="entry name" value="4Fe4S_Fe_S_CS"/>
</dbReference>
<evidence type="ECO:0000313" key="9">
    <source>
        <dbReference type="EMBL" id="KAA1395489.1"/>
    </source>
</evidence>
<keyword evidence="7" id="KW-0812">Transmembrane</keyword>
<keyword evidence="7" id="KW-0472">Membrane</keyword>
<evidence type="ECO:0000256" key="1">
    <source>
        <dbReference type="ARBA" id="ARBA00022485"/>
    </source>
</evidence>
<protein>
    <submittedName>
        <fullName evidence="9">4Fe-4S dicluster domain-containing protein</fullName>
    </submittedName>
</protein>
<accession>A0A5M4FB58</accession>
<evidence type="ECO:0000313" key="10">
    <source>
        <dbReference type="Proteomes" id="UP000380867"/>
    </source>
</evidence>
<comment type="caution">
    <text evidence="9">The sequence shown here is derived from an EMBL/GenBank/DDBJ whole genome shotgun (WGS) entry which is preliminary data.</text>
</comment>
<evidence type="ECO:0000256" key="6">
    <source>
        <dbReference type="SAM" id="MobiDB-lite"/>
    </source>
</evidence>
<dbReference type="Pfam" id="PF13187">
    <property type="entry name" value="Fer4_9"/>
    <property type="match status" value="1"/>
</dbReference>
<evidence type="ECO:0000256" key="5">
    <source>
        <dbReference type="ARBA" id="ARBA00023014"/>
    </source>
</evidence>
<evidence type="ECO:0000256" key="7">
    <source>
        <dbReference type="SAM" id="Phobius"/>
    </source>
</evidence>
<dbReference type="SUPFAM" id="SSF103501">
    <property type="entry name" value="Respiratory nitrate reductase 1 gamma chain"/>
    <property type="match status" value="1"/>
</dbReference>
<dbReference type="PANTHER" id="PTHR43255:SF1">
    <property type="entry name" value="IRON-SULFUR-BINDING OXIDOREDUCTASE FADF-RELATED"/>
    <property type="match status" value="1"/>
</dbReference>
<dbReference type="InterPro" id="IPR051460">
    <property type="entry name" value="HdrC_iron-sulfur_subunit"/>
</dbReference>
<dbReference type="EMBL" id="SDPQ02000003">
    <property type="protein sequence ID" value="KAA1395489.1"/>
    <property type="molecule type" value="Genomic_DNA"/>
</dbReference>
<feature type="compositionally biased region" description="Acidic residues" evidence="6">
    <location>
        <begin position="938"/>
        <end position="949"/>
    </location>
</feature>
<dbReference type="GO" id="GO:0005886">
    <property type="term" value="C:plasma membrane"/>
    <property type="evidence" value="ECO:0007669"/>
    <property type="project" value="TreeGrafter"/>
</dbReference>
<feature type="compositionally biased region" description="Acidic residues" evidence="6">
    <location>
        <begin position="993"/>
        <end position="1003"/>
    </location>
</feature>
<keyword evidence="10" id="KW-1185">Reference proteome</keyword>
<dbReference type="SUPFAM" id="SSF46548">
    <property type="entry name" value="alpha-helical ferredoxin"/>
    <property type="match status" value="1"/>
</dbReference>
<dbReference type="PROSITE" id="PS51379">
    <property type="entry name" value="4FE4S_FER_2"/>
    <property type="match status" value="2"/>
</dbReference>
<dbReference type="PROSITE" id="PS00198">
    <property type="entry name" value="4FE4S_FER_1"/>
    <property type="match status" value="1"/>
</dbReference>
<feature type="compositionally biased region" description="Acidic residues" evidence="6">
    <location>
        <begin position="900"/>
        <end position="918"/>
    </location>
</feature>
<feature type="transmembrane region" description="Helical" evidence="7">
    <location>
        <begin position="61"/>
        <end position="81"/>
    </location>
</feature>
<feature type="compositionally biased region" description="Low complexity" evidence="6">
    <location>
        <begin position="801"/>
        <end position="844"/>
    </location>
</feature>
<dbReference type="OrthoDB" id="9794954at2"/>
<dbReference type="InterPro" id="IPR004017">
    <property type="entry name" value="Cys_rich_dom"/>
</dbReference>
<dbReference type="Gene3D" id="1.10.1060.10">
    <property type="entry name" value="Alpha-helical ferredoxin"/>
    <property type="match status" value="1"/>
</dbReference>
<keyword evidence="7" id="KW-1133">Transmembrane helix</keyword>
<dbReference type="Proteomes" id="UP000380867">
    <property type="component" value="Unassembled WGS sequence"/>
</dbReference>
<keyword evidence="4" id="KW-0408">Iron</keyword>
<feature type="compositionally biased region" description="Low complexity" evidence="6">
    <location>
        <begin position="873"/>
        <end position="892"/>
    </location>
</feature>
<sequence length="1003" mass="109031">MRVVAIVVSLAITAVAVALAVKAVKDMVAVIRKGQPAIGRTDNKGARWANMFKETLGHTRMLQWTWIGVMHWFVFAGFIFLSSMVLGAYFQIFDAHQALPIIGHWVIWEWPAELLSWLTLIGIVYLIAVRQKNHPRSLGRKSRFFGSTFWQAYFVETIIFLVVLCGFTLRTLEYAMEKAHGADDLTFHYPMTFFLGDLWDGLSVDTMETLVYTIAMIKIVVSMTWLITIARNITMGVAWHRFTAWFNIWFKRESDGSTALGGLEPIYIKGKALDLEDMDDLEEEDFAKLGVGKVEDFTWKGILDFTTCTECGRCQSQCPAWNTEKPLSPKLLMMGLRDHAYAKLPILGQDEDTLTDEQKTELERPLIGNAEAYGVIDPDVLWSCTNCGACVQQCPVDIEHVDHIDDMRRFQVLVESNFPAELNNIFKGLERKGNPWGMDPKGRMDWAKKLDFEVKQVGVDVEDLDEVEWLFWVGCAGAFEDRAKKTTQAVAELLDMAGVTFAVLGDGETCTGDPARRAGNEIVFQQLAMQNAEVFKETKVKKVVSTCAHCFNTLKNEYAEFGVELEVVHHTQLLNRLVREGKLTPVAPTAETETKKITYHDPCFLGRHNQVYEPPRELLSVIPGAEFTEMPRNSEKSFCCGAGGARMWMEETLGSRINVNRTEEAIATGADQIAVGCPFCRVMLSDGLTLKQSEGAAREEVEVLDVAQMLLAGVKRAPSAEETAAVVAEAEAATSSVAGASSGSGGPDEVTDIDKAAAAASNIDVDDAGSRTGDAPEARSDDNAPAADATPDDSATEETPAEPVEATATSDQSATDETPAEPVEATATTDETPAEPVEATATPDEPADDRDASEKEQAAWANVGPVNADLTPSDDASTGSTSEESSSASAKASGDKDPGDTTDPETELVPEESDDEPELPATKDPDEMPAETVTGAPDETEPVEEDAREEEAGIIAVEDVESTADPVSEDAAPLSDANPSGADLSKAAGAGDTADDEDEQPKS</sequence>
<keyword evidence="3" id="KW-0560">Oxidoreductase</keyword>
<evidence type="ECO:0000256" key="3">
    <source>
        <dbReference type="ARBA" id="ARBA00023002"/>
    </source>
</evidence>